<evidence type="ECO:0000256" key="7">
    <source>
        <dbReference type="ARBA" id="ARBA00023125"/>
    </source>
</evidence>
<feature type="compositionally biased region" description="Low complexity" evidence="9">
    <location>
        <begin position="365"/>
        <end position="380"/>
    </location>
</feature>
<dbReference type="GO" id="GO:0045740">
    <property type="term" value="P:positive regulation of DNA replication"/>
    <property type="evidence" value="ECO:0007669"/>
    <property type="project" value="TreeGrafter"/>
</dbReference>
<evidence type="ECO:0000256" key="1">
    <source>
        <dbReference type="ARBA" id="ARBA00004123"/>
    </source>
</evidence>
<keyword evidence="8" id="KW-0539">Nucleus</keyword>
<reference evidence="10" key="1">
    <citation type="submission" date="2022-07" db="EMBL/GenBank/DDBJ databases">
        <title>Phylogenomic reconstructions and comparative analyses of Kickxellomycotina fungi.</title>
        <authorList>
            <person name="Reynolds N.K."/>
            <person name="Stajich J.E."/>
            <person name="Barry K."/>
            <person name="Grigoriev I.V."/>
            <person name="Crous P."/>
            <person name="Smith M.E."/>
        </authorList>
    </citation>
    <scope>NUCLEOTIDE SEQUENCE</scope>
    <source>
        <strain evidence="10">CBS 109367</strain>
    </source>
</reference>
<proteinExistence type="inferred from homology"/>
<dbReference type="PANTHER" id="PTHR14865:SF2">
    <property type="entry name" value="CST COMPLEX SUBUNIT CTC1"/>
    <property type="match status" value="1"/>
</dbReference>
<dbReference type="InterPro" id="IPR042617">
    <property type="entry name" value="CTC1-like"/>
</dbReference>
<name>A0A9W8GKV3_9FUNG</name>
<keyword evidence="7" id="KW-0238">DNA-binding</keyword>
<evidence type="ECO:0000256" key="4">
    <source>
        <dbReference type="ARBA" id="ARBA00016175"/>
    </source>
</evidence>
<evidence type="ECO:0000313" key="11">
    <source>
        <dbReference type="Proteomes" id="UP001151516"/>
    </source>
</evidence>
<evidence type="ECO:0000313" key="10">
    <source>
        <dbReference type="EMBL" id="KAJ2691415.1"/>
    </source>
</evidence>
<dbReference type="EMBL" id="JANBTX010000001">
    <property type="protein sequence ID" value="KAJ2691415.1"/>
    <property type="molecule type" value="Genomic_DNA"/>
</dbReference>
<gene>
    <name evidence="10" type="ORF">IWW39_000100</name>
</gene>
<dbReference type="PANTHER" id="PTHR14865">
    <property type="entry name" value="CST COMPLEX SUBUNIT CTC1"/>
    <property type="match status" value="1"/>
</dbReference>
<comment type="subcellular location">
    <subcellularLocation>
        <location evidence="2">Chromosome</location>
        <location evidence="2">Telomere</location>
    </subcellularLocation>
    <subcellularLocation>
        <location evidence="1">Nucleus</location>
    </subcellularLocation>
</comment>
<protein>
    <recommendedName>
        <fullName evidence="4">CST complex subunit CTC1</fullName>
    </recommendedName>
</protein>
<feature type="region of interest" description="Disordered" evidence="9">
    <location>
        <begin position="341"/>
        <end position="390"/>
    </location>
</feature>
<accession>A0A9W8GKV3</accession>
<feature type="region of interest" description="Disordered" evidence="9">
    <location>
        <begin position="816"/>
        <end position="838"/>
    </location>
</feature>
<evidence type="ECO:0000256" key="3">
    <source>
        <dbReference type="ARBA" id="ARBA00006332"/>
    </source>
</evidence>
<feature type="compositionally biased region" description="Polar residues" evidence="9">
    <location>
        <begin position="341"/>
        <end position="353"/>
    </location>
</feature>
<evidence type="ECO:0000256" key="6">
    <source>
        <dbReference type="ARBA" id="ARBA00022895"/>
    </source>
</evidence>
<keyword evidence="6" id="KW-0779">Telomere</keyword>
<sequence>MDPSTLVRVCSFSSVRRAMQSAQPGSVAPNSRRFGSSGGCALLGKFRVAERVETYDHPPFHIPLGSVVFSDYDLQQPREEIRCQALNAQPTWFGDNTLVLLTDWRYITQLEALHSQSAASNAFIELLSPPVLLPASIALSGIERPLSWWLKHQIYPELELESQFFADMRLTSLLDSRTAANVLASQRRRGNQFRTDDAAQLSSVLGRISAVGSLMPTKKIGECDGFGFLADVSVDPAPADGQQPPPPSVPVLLCGRRFLGLFASLGIGDSLFISGLLPMSLHIEGSDSVSMFVTSPESRAYRIDDFDGLEAARVRLPVLPQQPFTHASQDSLLSRIEPSNATAGTSEVTDTTPQKPPFPGSWTPSQASHGGQQQSQASSSPVRAQGVESSDGHLIVHRDQVESYSGLITRVVDAKLGIYLVDDCHLLMLTYWPLRSLLSVLRPGTRVLMDNLHVLLLANSKGYHWSWLKRVWPQSLDQPTLIDERRILAFGACARSSVRIVEFADTADHGPMNSVIAGHLAAYVAKRAGGLVRMVEAIEAFWRLQVKFPDGLSAESESSQLKTSECAIKIMDLALRLVGHPQSSATGKPYSYRRLYLEFLDHGRCTSVDCMRGQLVSRVISLGDVIQRFLLWRKEHQGNTVSLLAQRSSKPSSSTSVAEEVQVTNIYPAELSLCAFPLIGRLVLRQRGILCLQDATGWLQIRPTAISTEPDDPEMACLEFTGQALVGHAYSWGHWRLATELVNTMTVSGGIGVSTGCSAAPFELIYAVAANPTILYADHNFGCGSKARRSTNAGVAQSILLLVHSQSPVAISPFIKKSKSSGDGSCSSSSGSSGSSDRCRARTRTCWISVKGAGLKIDYPEFHKHIESNGDGGSDGGTLRFNISEATELLTCVISYDPDQLPVSLTPGCAYVVCVADPSTITHYGPSGRDVQVELESSSHVHPAWVTVSDCSDSGSKPYVARQHHGLLARALDGDQPLCVPTIQINAAGSSILGLYCPPPVYPVRELHSLLANMQQVDIRVDGNSRPIDIVSVYGTIAKRVIKQAVAFTSGSLGNSGPGKKRSKDHSDSAGLLAGRFDTRIVLHDDRDSESTVTLYIELSSFAHPLGLVPGTCVVVRDARLDLAKGTGRAYLRGAAGTSFQLMAARQAPDIVVQVPSQATRGAETERASIGQLCDKHTNKVSFHCSVSAFELLRISVSCKECKQTVRQALCACPGRQHRVTDMPAAVLARIELICRVADGSGVARLLVTDEAALAETLGLAATEATRLFGLAARTNEGQLLWAPQLGGLDDDVVNIISHAVAGLSTVSLRVEGTVQMEQLSHLEELRQPLRFGGQPVLVRQRPIPKVSVLRITRLTTSALCWQLLAALN</sequence>
<keyword evidence="11" id="KW-1185">Reference proteome</keyword>
<dbReference type="Proteomes" id="UP001151516">
    <property type="component" value="Unassembled WGS sequence"/>
</dbReference>
<evidence type="ECO:0000256" key="9">
    <source>
        <dbReference type="SAM" id="MobiDB-lite"/>
    </source>
</evidence>
<dbReference type="GO" id="GO:0003697">
    <property type="term" value="F:single-stranded DNA binding"/>
    <property type="evidence" value="ECO:0007669"/>
    <property type="project" value="TreeGrafter"/>
</dbReference>
<evidence type="ECO:0000256" key="8">
    <source>
        <dbReference type="ARBA" id="ARBA00023242"/>
    </source>
</evidence>
<comment type="caution">
    <text evidence="10">The sequence shown here is derived from an EMBL/GenBank/DDBJ whole genome shotgun (WGS) entry which is preliminary data.</text>
</comment>
<organism evidence="10 11">
    <name type="scientific">Coemansia spiralis</name>
    <dbReference type="NCBI Taxonomy" id="417178"/>
    <lineage>
        <taxon>Eukaryota</taxon>
        <taxon>Fungi</taxon>
        <taxon>Fungi incertae sedis</taxon>
        <taxon>Zoopagomycota</taxon>
        <taxon>Kickxellomycotina</taxon>
        <taxon>Kickxellomycetes</taxon>
        <taxon>Kickxellales</taxon>
        <taxon>Kickxellaceae</taxon>
        <taxon>Coemansia</taxon>
    </lineage>
</organism>
<dbReference type="OrthoDB" id="2314520at2759"/>
<feature type="compositionally biased region" description="Low complexity" evidence="9">
    <location>
        <begin position="821"/>
        <end position="836"/>
    </location>
</feature>
<dbReference type="GO" id="GO:0010833">
    <property type="term" value="P:telomere maintenance via telomere lengthening"/>
    <property type="evidence" value="ECO:0007669"/>
    <property type="project" value="TreeGrafter"/>
</dbReference>
<evidence type="ECO:0000256" key="2">
    <source>
        <dbReference type="ARBA" id="ARBA00004574"/>
    </source>
</evidence>
<keyword evidence="5" id="KW-0158">Chromosome</keyword>
<evidence type="ECO:0000256" key="5">
    <source>
        <dbReference type="ARBA" id="ARBA00022454"/>
    </source>
</evidence>
<dbReference type="GO" id="GO:0042162">
    <property type="term" value="F:telomeric DNA binding"/>
    <property type="evidence" value="ECO:0007669"/>
    <property type="project" value="TreeGrafter"/>
</dbReference>
<dbReference type="GO" id="GO:1990879">
    <property type="term" value="C:CST complex"/>
    <property type="evidence" value="ECO:0007669"/>
    <property type="project" value="TreeGrafter"/>
</dbReference>
<comment type="similarity">
    <text evidence="3">Belongs to the CTC1 family.</text>
</comment>